<dbReference type="GO" id="GO:0000175">
    <property type="term" value="F:3'-5'-RNA exonuclease activity"/>
    <property type="evidence" value="ECO:0007669"/>
    <property type="project" value="TreeGrafter"/>
</dbReference>
<feature type="compositionally biased region" description="Acidic residues" evidence="1">
    <location>
        <begin position="548"/>
        <end position="558"/>
    </location>
</feature>
<dbReference type="InterPro" id="IPR036691">
    <property type="entry name" value="Endo/exonu/phosph_ase_sf"/>
</dbReference>
<sequence length="659" mass="70911">MLPRLRVLSSPLRLLSAGPPLPPRCISGGRAAATATPSGTMDRVRVRRVDGEDTMTVAFPWGDEGDKGGRRQVQRSQAEALSRALARIAGGNKKDKKTAQALAKKRKGKKIGEMTGEGGRQQQGQQGQQQQLEARLLYQGYPVDPATPNVAAWRDGAVLEIGGRRFAVDVNVPAVTSLSLPAAIMAGFPVFPTVEVEFGNAAAAELRWSLEDAGEGEKEEGEAAAPAAAAAAAEEEGVLEVVCRDAVFTPHAGHVGKRLRLRCVPKDGERCGDPVEVTSPNLVQAGPGPCLCDARHAYTRLPVGRGRLRAVSYNVLADVYAQTEVARSELFPYCPAYALGLDYRQNLLRKELAAYNADVVCLQEVDKNVFADGLRPVMEAFGMEGIYRMKERQKEGLATFFRSDRFRLVSRHDVTLAVALQGDPAHEELRLALQKNPRLYRVLTRLATELQVSVLQSLEDERRRLIVANTHLYWHPKGSHVRLIQGAVALRHLELLVSSLAPPAPAAPPPLLFCGDFNSFPSSGLVQLLTTGHVGASHPDWSASTVPAEDDDGAEETEAGAASSNESDGGDGICGRAPVALDLRHELALYSASGEPEFTNFVAGFRGCIDYVLASRASLAAEAVVPLPGLDEVQTYTALPSVVHPSDHLALVCDLRFCN</sequence>
<evidence type="ECO:0000259" key="3">
    <source>
        <dbReference type="Pfam" id="PF21171"/>
    </source>
</evidence>
<feature type="region of interest" description="Disordered" evidence="1">
    <location>
        <begin position="88"/>
        <end position="131"/>
    </location>
</feature>
<feature type="domain" description="2',5'-phosphodiesterase 12-like N-terminal" evidence="3">
    <location>
        <begin position="173"/>
        <end position="280"/>
    </location>
</feature>
<keyword evidence="4" id="KW-1185">Reference proteome</keyword>
<dbReference type="GO" id="GO:0005739">
    <property type="term" value="C:mitochondrion"/>
    <property type="evidence" value="ECO:0007669"/>
    <property type="project" value="TreeGrafter"/>
</dbReference>
<dbReference type="SUPFAM" id="SSF56219">
    <property type="entry name" value="DNase I-like"/>
    <property type="match status" value="1"/>
</dbReference>
<evidence type="ECO:0000313" key="4">
    <source>
        <dbReference type="Proteomes" id="UP001318040"/>
    </source>
</evidence>
<evidence type="ECO:0000259" key="2">
    <source>
        <dbReference type="Pfam" id="PF03372"/>
    </source>
</evidence>
<dbReference type="PANTHER" id="PTHR12121:SF37">
    <property type="entry name" value="2',5'-PHOSPHODIESTERASE 12"/>
    <property type="match status" value="1"/>
</dbReference>
<dbReference type="InterPro" id="IPR005135">
    <property type="entry name" value="Endo/exonuclease/phosphatase"/>
</dbReference>
<proteinExistence type="predicted"/>
<feature type="domain" description="Endonuclease/exonuclease/phosphatase" evidence="2">
    <location>
        <begin position="311"/>
        <end position="648"/>
    </location>
</feature>
<accession>A0AAJ7U368</accession>
<dbReference type="CTD" id="201626"/>
<feature type="region of interest" description="Disordered" evidence="1">
    <location>
        <begin position="539"/>
        <end position="571"/>
    </location>
</feature>
<dbReference type="PANTHER" id="PTHR12121">
    <property type="entry name" value="CARBON CATABOLITE REPRESSOR PROTEIN 4"/>
    <property type="match status" value="1"/>
</dbReference>
<dbReference type="Pfam" id="PF03372">
    <property type="entry name" value="Exo_endo_phos"/>
    <property type="match status" value="1"/>
</dbReference>
<dbReference type="RefSeq" id="XP_032827463.1">
    <property type="nucleotide sequence ID" value="XM_032971572.1"/>
</dbReference>
<evidence type="ECO:0000256" key="1">
    <source>
        <dbReference type="SAM" id="MobiDB-lite"/>
    </source>
</evidence>
<organism evidence="4 5">
    <name type="scientific">Petromyzon marinus</name>
    <name type="common">Sea lamprey</name>
    <dbReference type="NCBI Taxonomy" id="7757"/>
    <lineage>
        <taxon>Eukaryota</taxon>
        <taxon>Metazoa</taxon>
        <taxon>Chordata</taxon>
        <taxon>Craniata</taxon>
        <taxon>Vertebrata</taxon>
        <taxon>Cyclostomata</taxon>
        <taxon>Hyperoartia</taxon>
        <taxon>Petromyzontiformes</taxon>
        <taxon>Petromyzontidae</taxon>
        <taxon>Petromyzon</taxon>
    </lineage>
</organism>
<dbReference type="InterPro" id="IPR048821">
    <property type="entry name" value="PDE12-like_N"/>
</dbReference>
<dbReference type="AlphaFoldDB" id="A0AAJ7U368"/>
<dbReference type="Gene3D" id="3.60.10.10">
    <property type="entry name" value="Endonuclease/exonuclease/phosphatase"/>
    <property type="match status" value="1"/>
</dbReference>
<gene>
    <name evidence="5" type="primary">PDE12</name>
</gene>
<evidence type="ECO:0000313" key="5">
    <source>
        <dbReference type="RefSeq" id="XP_032827463.1"/>
    </source>
</evidence>
<reference evidence="5" key="1">
    <citation type="submission" date="2025-08" db="UniProtKB">
        <authorList>
            <consortium name="RefSeq"/>
        </authorList>
    </citation>
    <scope>IDENTIFICATION</scope>
    <source>
        <tissue evidence="5">Sperm</tissue>
    </source>
</reference>
<dbReference type="Proteomes" id="UP001318040">
    <property type="component" value="Chromosome 46"/>
</dbReference>
<protein>
    <submittedName>
        <fullName evidence="5">2',5'-phosphodiesterase 12</fullName>
    </submittedName>
</protein>
<dbReference type="KEGG" id="pmrn:116952326"/>
<name>A0AAJ7U368_PETMA</name>
<dbReference type="Pfam" id="PF21171">
    <property type="entry name" value="PDE12-like_N"/>
    <property type="match status" value="1"/>
</dbReference>
<feature type="compositionally biased region" description="Low complexity" evidence="1">
    <location>
        <begin position="122"/>
        <end position="131"/>
    </location>
</feature>
<dbReference type="GO" id="GO:0000288">
    <property type="term" value="P:nuclear-transcribed mRNA catabolic process, deadenylation-dependent decay"/>
    <property type="evidence" value="ECO:0007669"/>
    <property type="project" value="TreeGrafter"/>
</dbReference>
<dbReference type="InterPro" id="IPR050410">
    <property type="entry name" value="CCR4/nocturin_mRNA_transcr"/>
</dbReference>